<dbReference type="SUPFAM" id="SSF53254">
    <property type="entry name" value="Phosphoglycerate mutase-like"/>
    <property type="match status" value="1"/>
</dbReference>
<dbReference type="GeneID" id="70181688"/>
<evidence type="ECO:0000256" key="3">
    <source>
        <dbReference type="SAM" id="SignalP"/>
    </source>
</evidence>
<dbReference type="Proteomes" id="UP000756346">
    <property type="component" value="Unassembled WGS sequence"/>
</dbReference>
<dbReference type="RefSeq" id="XP_046017928.1">
    <property type="nucleotide sequence ID" value="XM_046152142.1"/>
</dbReference>
<keyword evidence="3" id="KW-0732">Signal</keyword>
<dbReference type="InterPro" id="IPR000560">
    <property type="entry name" value="His_Pase_clade-2"/>
</dbReference>
<dbReference type="Gene3D" id="3.40.50.1240">
    <property type="entry name" value="Phosphoglycerate mutase-like"/>
    <property type="match status" value="1"/>
</dbReference>
<evidence type="ECO:0000256" key="2">
    <source>
        <dbReference type="SAM" id="Phobius"/>
    </source>
</evidence>
<keyword evidence="2" id="KW-1133">Transmembrane helix</keyword>
<feature type="transmembrane region" description="Helical" evidence="2">
    <location>
        <begin position="465"/>
        <end position="488"/>
    </location>
</feature>
<reference evidence="4" key="1">
    <citation type="journal article" date="2021" name="Nat. Commun.">
        <title>Genetic determinants of endophytism in the Arabidopsis root mycobiome.</title>
        <authorList>
            <person name="Mesny F."/>
            <person name="Miyauchi S."/>
            <person name="Thiergart T."/>
            <person name="Pickel B."/>
            <person name="Atanasova L."/>
            <person name="Karlsson M."/>
            <person name="Huettel B."/>
            <person name="Barry K.W."/>
            <person name="Haridas S."/>
            <person name="Chen C."/>
            <person name="Bauer D."/>
            <person name="Andreopoulos W."/>
            <person name="Pangilinan J."/>
            <person name="LaButti K."/>
            <person name="Riley R."/>
            <person name="Lipzen A."/>
            <person name="Clum A."/>
            <person name="Drula E."/>
            <person name="Henrissat B."/>
            <person name="Kohler A."/>
            <person name="Grigoriev I.V."/>
            <person name="Martin F.M."/>
            <person name="Hacquard S."/>
        </authorList>
    </citation>
    <scope>NUCLEOTIDE SEQUENCE</scope>
    <source>
        <strain evidence="4">MPI-CAGE-CH-0230</strain>
    </source>
</reference>
<comment type="similarity">
    <text evidence="1">Belongs to the histidine acid phosphatase family.</text>
</comment>
<protein>
    <submittedName>
        <fullName evidence="4">Histidine phosphatase superfamily</fullName>
    </submittedName>
</protein>
<evidence type="ECO:0000313" key="5">
    <source>
        <dbReference type="Proteomes" id="UP000756346"/>
    </source>
</evidence>
<dbReference type="PANTHER" id="PTHR11567">
    <property type="entry name" value="ACID PHOSPHATASE-RELATED"/>
    <property type="match status" value="1"/>
</dbReference>
<dbReference type="GO" id="GO:0016791">
    <property type="term" value="F:phosphatase activity"/>
    <property type="evidence" value="ECO:0007669"/>
    <property type="project" value="TreeGrafter"/>
</dbReference>
<organism evidence="4 5">
    <name type="scientific">Microdochium trichocladiopsis</name>
    <dbReference type="NCBI Taxonomy" id="1682393"/>
    <lineage>
        <taxon>Eukaryota</taxon>
        <taxon>Fungi</taxon>
        <taxon>Dikarya</taxon>
        <taxon>Ascomycota</taxon>
        <taxon>Pezizomycotina</taxon>
        <taxon>Sordariomycetes</taxon>
        <taxon>Xylariomycetidae</taxon>
        <taxon>Xylariales</taxon>
        <taxon>Microdochiaceae</taxon>
        <taxon>Microdochium</taxon>
    </lineage>
</organism>
<dbReference type="PANTHER" id="PTHR11567:SF127">
    <property type="entry name" value="HISTIDINE ACID PHOSPHATASE"/>
    <property type="match status" value="1"/>
</dbReference>
<keyword evidence="2" id="KW-0812">Transmembrane</keyword>
<evidence type="ECO:0000256" key="1">
    <source>
        <dbReference type="ARBA" id="ARBA00005375"/>
    </source>
</evidence>
<proteinExistence type="inferred from homology"/>
<dbReference type="AlphaFoldDB" id="A0A9P8YH67"/>
<feature type="signal peptide" evidence="3">
    <location>
        <begin position="1"/>
        <end position="20"/>
    </location>
</feature>
<accession>A0A9P8YH67</accession>
<dbReference type="Pfam" id="PF00328">
    <property type="entry name" value="His_Phos_2"/>
    <property type="match status" value="1"/>
</dbReference>
<keyword evidence="5" id="KW-1185">Reference proteome</keyword>
<dbReference type="InterPro" id="IPR050645">
    <property type="entry name" value="Histidine_acid_phosphatase"/>
</dbReference>
<dbReference type="OrthoDB" id="258392at2759"/>
<dbReference type="EMBL" id="JAGTJQ010000001">
    <property type="protein sequence ID" value="KAH7039873.1"/>
    <property type="molecule type" value="Genomic_DNA"/>
</dbReference>
<dbReference type="InterPro" id="IPR029033">
    <property type="entry name" value="His_PPase_superfam"/>
</dbReference>
<comment type="caution">
    <text evidence="4">The sequence shown here is derived from an EMBL/GenBank/DDBJ whole genome shotgun (WGS) entry which is preliminary data.</text>
</comment>
<sequence length="596" mass="62529">MHAFILGAVAALILPSGTAAQSNSGGSTEKVLSSFVYALHGERTPPGPDSQPSLTSLGAQQLYSQGSFLKSRYLSGSSGNGTDGSASHPISNIDDKALFTSQLSVSTSTDDWVFGSALAFTQGLYPPVTQVFAQGNGVANSSYLANGTLVVFPLDGYQYPNIRTLSILDPSSIWLQGEVACSNYVTAESETNDDFIYNQTQAMYQSIFDEVFPGAFPESMINSNYAFNLWEYAAYQYNHNETVRSMLSGAKLALLRQLADVQQFDINANLTASPSQPDGNISPIAGRTLAAQIVSRFSSFIQSGGYSDKLTLTFGSFEPFLALFALLELAGSQPDRLFTRIPDPGAIMVFELYSVSQVNNTQVSSEDDLRVRFLYRNGTSDGAALLEYPLFGMTGYGPDLSFADFSAAVSQFAVKDLSQWCSMCSAITLFCTGINAIGGGAGAGASNLPSLETGGNRGGPLSPTAAGLVGAACSIGVLLLAGAAAAIFGGFRVRRNTDSIVGGKASGGYKGNARLEDDQDVSLAKNGTAHARTGSWELGKGGAARAATTRLDEAVSPVTPVDRAGQDVFGASFVRRRDGDADSVLGVSPVRPAEGV</sequence>
<name>A0A9P8YH67_9PEZI</name>
<evidence type="ECO:0000313" key="4">
    <source>
        <dbReference type="EMBL" id="KAH7039873.1"/>
    </source>
</evidence>
<keyword evidence="2" id="KW-0472">Membrane</keyword>
<feature type="chain" id="PRO_5040272226" evidence="3">
    <location>
        <begin position="21"/>
        <end position="596"/>
    </location>
</feature>
<gene>
    <name evidence="4" type="ORF">B0I36DRAFT_309533</name>
</gene>